<dbReference type="EMBL" id="OC927805">
    <property type="protein sequence ID" value="CAD7657432.1"/>
    <property type="molecule type" value="Genomic_DNA"/>
</dbReference>
<name>A0A7R9QU98_9ACAR</name>
<gene>
    <name evidence="1" type="ORF">ONB1V03_LOCUS14062</name>
</gene>
<reference evidence="1" key="1">
    <citation type="submission" date="2020-11" db="EMBL/GenBank/DDBJ databases">
        <authorList>
            <person name="Tran Van P."/>
        </authorList>
    </citation>
    <scope>NUCLEOTIDE SEQUENCE</scope>
</reference>
<keyword evidence="2" id="KW-1185">Reference proteome</keyword>
<feature type="non-terminal residue" evidence="1">
    <location>
        <position position="102"/>
    </location>
</feature>
<dbReference type="Proteomes" id="UP000728032">
    <property type="component" value="Unassembled WGS sequence"/>
</dbReference>
<evidence type="ECO:0000313" key="2">
    <source>
        <dbReference type="Proteomes" id="UP000728032"/>
    </source>
</evidence>
<evidence type="ECO:0000313" key="1">
    <source>
        <dbReference type="EMBL" id="CAD7657432.1"/>
    </source>
</evidence>
<accession>A0A7R9QU98</accession>
<proteinExistence type="predicted"/>
<organism evidence="1">
    <name type="scientific">Oppiella nova</name>
    <dbReference type="NCBI Taxonomy" id="334625"/>
    <lineage>
        <taxon>Eukaryota</taxon>
        <taxon>Metazoa</taxon>
        <taxon>Ecdysozoa</taxon>
        <taxon>Arthropoda</taxon>
        <taxon>Chelicerata</taxon>
        <taxon>Arachnida</taxon>
        <taxon>Acari</taxon>
        <taxon>Acariformes</taxon>
        <taxon>Sarcoptiformes</taxon>
        <taxon>Oribatida</taxon>
        <taxon>Brachypylina</taxon>
        <taxon>Oppioidea</taxon>
        <taxon>Oppiidae</taxon>
        <taxon>Oppiella</taxon>
    </lineage>
</organism>
<dbReference type="EMBL" id="CAJPVJ010012980">
    <property type="protein sequence ID" value="CAG2174618.1"/>
    <property type="molecule type" value="Genomic_DNA"/>
</dbReference>
<sequence length="102" mass="11725">EFVPLIGVHQVIFNLLLSKQVFVIPDMAAKTDSTQHVKRFDMYSRHKNNSFSGKYLLSDFPANIALNGDFRGKYVMTEFTSHALLNAEYGIVTFLIMRYTLM</sequence>
<protein>
    <submittedName>
        <fullName evidence="1">Uncharacterized protein</fullName>
    </submittedName>
</protein>
<dbReference type="AlphaFoldDB" id="A0A7R9QU98"/>